<reference evidence="2 3" key="1">
    <citation type="submission" date="2013-11" db="EMBL/GenBank/DDBJ databases">
        <title>The Damaraland mole rat (Fukomys damarensis) genome and evolution of African mole rats.</title>
        <authorList>
            <person name="Gladyshev V.N."/>
            <person name="Fang X."/>
        </authorList>
    </citation>
    <scope>NUCLEOTIDE SEQUENCE [LARGE SCALE GENOMIC DNA]</scope>
    <source>
        <tissue evidence="2">Liver</tissue>
    </source>
</reference>
<organism evidence="2 3">
    <name type="scientific">Fukomys damarensis</name>
    <name type="common">Damaraland mole rat</name>
    <name type="synonym">Cryptomys damarensis</name>
    <dbReference type="NCBI Taxonomy" id="885580"/>
    <lineage>
        <taxon>Eukaryota</taxon>
        <taxon>Metazoa</taxon>
        <taxon>Chordata</taxon>
        <taxon>Craniata</taxon>
        <taxon>Vertebrata</taxon>
        <taxon>Euteleostomi</taxon>
        <taxon>Mammalia</taxon>
        <taxon>Eutheria</taxon>
        <taxon>Euarchontoglires</taxon>
        <taxon>Glires</taxon>
        <taxon>Rodentia</taxon>
        <taxon>Hystricomorpha</taxon>
        <taxon>Bathyergidae</taxon>
        <taxon>Fukomys</taxon>
    </lineage>
</organism>
<keyword evidence="3" id="KW-1185">Reference proteome</keyword>
<dbReference type="Proteomes" id="UP000028990">
    <property type="component" value="Unassembled WGS sequence"/>
</dbReference>
<evidence type="ECO:0000256" key="1">
    <source>
        <dbReference type="SAM" id="MobiDB-lite"/>
    </source>
</evidence>
<accession>A0A091E2I4</accession>
<proteinExistence type="predicted"/>
<gene>
    <name evidence="2" type="ORF">H920_01042</name>
</gene>
<dbReference type="AlphaFoldDB" id="A0A091E2I4"/>
<dbReference type="EMBL" id="KN120802">
    <property type="protein sequence ID" value="KFO37557.1"/>
    <property type="molecule type" value="Genomic_DNA"/>
</dbReference>
<sequence length="106" mass="11638">MTRNTMALEAGGVTTKALRTVPSTAHYLCDTDLAKSLTLHLDWKGNLHCPLYWRYNGERREEKEQTLNGSGEESEGQGSPSKQGAVQAGLSVPLGKERCLYWLSAA</sequence>
<protein>
    <submittedName>
        <fullName evidence="2">Uncharacterized protein</fullName>
    </submittedName>
</protein>
<evidence type="ECO:0000313" key="3">
    <source>
        <dbReference type="Proteomes" id="UP000028990"/>
    </source>
</evidence>
<feature type="region of interest" description="Disordered" evidence="1">
    <location>
        <begin position="61"/>
        <end position="89"/>
    </location>
</feature>
<evidence type="ECO:0000313" key="2">
    <source>
        <dbReference type="EMBL" id="KFO37557.1"/>
    </source>
</evidence>
<name>A0A091E2I4_FUKDA</name>